<dbReference type="EMBL" id="CM042048">
    <property type="protein sequence ID" value="KAI3759354.1"/>
    <property type="molecule type" value="Genomic_DNA"/>
</dbReference>
<organism evidence="1 2">
    <name type="scientific">Arctium lappa</name>
    <name type="common">Greater burdock</name>
    <name type="synonym">Lappa major</name>
    <dbReference type="NCBI Taxonomy" id="4217"/>
    <lineage>
        <taxon>Eukaryota</taxon>
        <taxon>Viridiplantae</taxon>
        <taxon>Streptophyta</taxon>
        <taxon>Embryophyta</taxon>
        <taxon>Tracheophyta</taxon>
        <taxon>Spermatophyta</taxon>
        <taxon>Magnoliopsida</taxon>
        <taxon>eudicotyledons</taxon>
        <taxon>Gunneridae</taxon>
        <taxon>Pentapetalae</taxon>
        <taxon>asterids</taxon>
        <taxon>campanulids</taxon>
        <taxon>Asterales</taxon>
        <taxon>Asteraceae</taxon>
        <taxon>Carduoideae</taxon>
        <taxon>Cardueae</taxon>
        <taxon>Arctiinae</taxon>
        <taxon>Arctium</taxon>
    </lineage>
</organism>
<evidence type="ECO:0000313" key="1">
    <source>
        <dbReference type="EMBL" id="KAI3759354.1"/>
    </source>
</evidence>
<accession>A0ACB9EK27</accession>
<proteinExistence type="predicted"/>
<reference evidence="1 2" key="2">
    <citation type="journal article" date="2022" name="Mol. Ecol. Resour.">
        <title>The genomes of chicory, endive, great burdock and yacon provide insights into Asteraceae paleo-polyploidization history and plant inulin production.</title>
        <authorList>
            <person name="Fan W."/>
            <person name="Wang S."/>
            <person name="Wang H."/>
            <person name="Wang A."/>
            <person name="Jiang F."/>
            <person name="Liu H."/>
            <person name="Zhao H."/>
            <person name="Xu D."/>
            <person name="Zhang Y."/>
        </authorList>
    </citation>
    <scope>NUCLEOTIDE SEQUENCE [LARGE SCALE GENOMIC DNA]</scope>
    <source>
        <strain evidence="2">cv. Niubang</strain>
    </source>
</reference>
<evidence type="ECO:0000313" key="2">
    <source>
        <dbReference type="Proteomes" id="UP001055879"/>
    </source>
</evidence>
<keyword evidence="2" id="KW-1185">Reference proteome</keyword>
<protein>
    <submittedName>
        <fullName evidence="1">Uncharacterized protein</fullName>
    </submittedName>
</protein>
<dbReference type="Proteomes" id="UP001055879">
    <property type="component" value="Linkage Group LG02"/>
</dbReference>
<sequence>MRDATLIWWDVTQSTLSPTVLAQLSWADFKRKLMEEFCSERSMDRIEKEFRSLVKGSLTVREYTRQFMEKLRLVGHVAPTEKDKMKAYLNGLPADLLSMIHNSKASNFREMVEKLNLWRNCSREARLRKLWWCLKRENGRAIPLPLRGLDRLSGTEVSTTTTKRLSGARVSGSSIVVAVTLLRDFAASVASGHMRRDCPKLKSGSAPEKRVNPSRVPGRAFQMTTDEAKASVDVVSGTFLLNSVPARVLFDSGASFSFISELFRRNIAMPTTSLEDALVVLMWWSAWIG</sequence>
<comment type="caution">
    <text evidence="1">The sequence shown here is derived from an EMBL/GenBank/DDBJ whole genome shotgun (WGS) entry which is preliminary data.</text>
</comment>
<name>A0ACB9EK27_ARCLA</name>
<gene>
    <name evidence="1" type="ORF">L6452_07105</name>
</gene>
<reference evidence="2" key="1">
    <citation type="journal article" date="2022" name="Mol. Ecol. Resour.">
        <title>The genomes of chicory, endive, great burdock and yacon provide insights into Asteraceae palaeo-polyploidization history and plant inulin production.</title>
        <authorList>
            <person name="Fan W."/>
            <person name="Wang S."/>
            <person name="Wang H."/>
            <person name="Wang A."/>
            <person name="Jiang F."/>
            <person name="Liu H."/>
            <person name="Zhao H."/>
            <person name="Xu D."/>
            <person name="Zhang Y."/>
        </authorList>
    </citation>
    <scope>NUCLEOTIDE SEQUENCE [LARGE SCALE GENOMIC DNA]</scope>
    <source>
        <strain evidence="2">cv. Niubang</strain>
    </source>
</reference>